<dbReference type="RefSeq" id="WP_311664521.1">
    <property type="nucleotide sequence ID" value="NZ_JAVRHT010000030.1"/>
</dbReference>
<dbReference type="InterPro" id="IPR000172">
    <property type="entry name" value="GMC_OxRdtase_N"/>
</dbReference>
<keyword evidence="4" id="KW-0274">FAD</keyword>
<feature type="domain" description="Glucose-methanol-choline oxidoreductase N-terminal" evidence="6">
    <location>
        <begin position="77"/>
        <end position="310"/>
    </location>
</feature>
<dbReference type="InterPro" id="IPR036188">
    <property type="entry name" value="FAD/NAD-bd_sf"/>
</dbReference>
<dbReference type="SUPFAM" id="SSF51905">
    <property type="entry name" value="FAD/NAD(P)-binding domain"/>
    <property type="match status" value="1"/>
</dbReference>
<dbReference type="InterPro" id="IPR051473">
    <property type="entry name" value="P2Ox-like"/>
</dbReference>
<name>A0ABU3BT92_9BACT</name>
<evidence type="ECO:0000259" key="7">
    <source>
        <dbReference type="Pfam" id="PF05199"/>
    </source>
</evidence>
<evidence type="ECO:0000256" key="4">
    <source>
        <dbReference type="ARBA" id="ARBA00022827"/>
    </source>
</evidence>
<feature type="domain" description="Glucose-methanol-choline oxidoreductase C-terminal" evidence="7">
    <location>
        <begin position="451"/>
        <end position="506"/>
    </location>
</feature>
<keyword evidence="5" id="KW-0560">Oxidoreductase</keyword>
<sequence length="517" mass="55713">MYDICIIGAGVGGGAVAHALAPTGARILLLNRQGSLPREAGNWDPEVMFSEQRYKSPETWTDGDTGEPFRPGMYYWLGGNTKVYGSALLRLHPRDFGPLDTYDGLSPAWPIAYDDLAPYYDRAERAYHVHGRRGADPTEPPASGPFPHPALAHSARVQEVAEGLRAQGVQAFELPMGVKYSHEDPGAGAFVLREAFDLLGWPAFDGYPDLLHLKCDAETASVLPATQYENVDLVTDATVTRIGTDGDGRRATHVEATVGGVATTFRAGTFVLCAGAVQSAALLLRSASDAHPDGLANGSGAVGRHFMRHTTSKFYASASAVPNPSKFQKTLAINDFYFGVAGDPEWEHTPLGHAHLMGKHLARQLLDDLAPGALSHEEAEAFTAHSVDWWIQTEDLPLPDNRVTLGTDGGIRVHYTPTNRPAQDKLMDVLQEKLEAIGFDRFLRVPMPLSVVNHQCGTCRMGDDPAASVVDRAGRAHEVENLYLADASVFPASGASNPTLTIAANAYRVADEVTGRL</sequence>
<protein>
    <submittedName>
        <fullName evidence="8">GMC family oxidoreductase</fullName>
    </submittedName>
</protein>
<gene>
    <name evidence="8" type="ORF">RM540_12215</name>
</gene>
<dbReference type="InterPro" id="IPR007867">
    <property type="entry name" value="GMC_OxRtase_C"/>
</dbReference>
<dbReference type="EMBL" id="JAVRHT010000030">
    <property type="protein sequence ID" value="MDT0632516.1"/>
    <property type="molecule type" value="Genomic_DNA"/>
</dbReference>
<comment type="similarity">
    <text evidence="2">Belongs to the GMC oxidoreductase family.</text>
</comment>
<keyword evidence="3" id="KW-0285">Flavoprotein</keyword>
<dbReference type="Pfam" id="PF00732">
    <property type="entry name" value="GMC_oxred_N"/>
    <property type="match status" value="1"/>
</dbReference>
<accession>A0ABU3BT92</accession>
<evidence type="ECO:0000256" key="2">
    <source>
        <dbReference type="ARBA" id="ARBA00010790"/>
    </source>
</evidence>
<evidence type="ECO:0000256" key="1">
    <source>
        <dbReference type="ARBA" id="ARBA00001974"/>
    </source>
</evidence>
<dbReference type="Proteomes" id="UP001267426">
    <property type="component" value="Unassembled WGS sequence"/>
</dbReference>
<evidence type="ECO:0000256" key="3">
    <source>
        <dbReference type="ARBA" id="ARBA00022630"/>
    </source>
</evidence>
<evidence type="ECO:0000313" key="8">
    <source>
        <dbReference type="EMBL" id="MDT0632516.1"/>
    </source>
</evidence>
<evidence type="ECO:0000313" key="9">
    <source>
        <dbReference type="Proteomes" id="UP001267426"/>
    </source>
</evidence>
<dbReference type="Gene3D" id="3.50.50.60">
    <property type="entry name" value="FAD/NAD(P)-binding domain"/>
    <property type="match status" value="2"/>
</dbReference>
<proteinExistence type="inferred from homology"/>
<comment type="caution">
    <text evidence="8">The sequence shown here is derived from an EMBL/GenBank/DDBJ whole genome shotgun (WGS) entry which is preliminary data.</text>
</comment>
<keyword evidence="9" id="KW-1185">Reference proteome</keyword>
<organism evidence="8 9">
    <name type="scientific">Rubrivirga litoralis</name>
    <dbReference type="NCBI Taxonomy" id="3075598"/>
    <lineage>
        <taxon>Bacteria</taxon>
        <taxon>Pseudomonadati</taxon>
        <taxon>Rhodothermota</taxon>
        <taxon>Rhodothermia</taxon>
        <taxon>Rhodothermales</taxon>
        <taxon>Rubricoccaceae</taxon>
        <taxon>Rubrivirga</taxon>
    </lineage>
</organism>
<evidence type="ECO:0000259" key="6">
    <source>
        <dbReference type="Pfam" id="PF00732"/>
    </source>
</evidence>
<dbReference type="PANTHER" id="PTHR42784:SF1">
    <property type="entry name" value="PYRANOSE 2-OXIDASE"/>
    <property type="match status" value="1"/>
</dbReference>
<comment type="cofactor">
    <cofactor evidence="1">
        <name>FAD</name>
        <dbReference type="ChEBI" id="CHEBI:57692"/>
    </cofactor>
</comment>
<reference evidence="8 9" key="1">
    <citation type="submission" date="2023-09" db="EMBL/GenBank/DDBJ databases">
        <authorList>
            <person name="Rey-Velasco X."/>
        </authorList>
    </citation>
    <scope>NUCLEOTIDE SEQUENCE [LARGE SCALE GENOMIC DNA]</scope>
    <source>
        <strain evidence="8 9">F394</strain>
    </source>
</reference>
<dbReference type="Pfam" id="PF05199">
    <property type="entry name" value="GMC_oxred_C"/>
    <property type="match status" value="1"/>
</dbReference>
<dbReference type="PANTHER" id="PTHR42784">
    <property type="entry name" value="PYRANOSE 2-OXIDASE"/>
    <property type="match status" value="1"/>
</dbReference>
<evidence type="ECO:0000256" key="5">
    <source>
        <dbReference type="ARBA" id="ARBA00023002"/>
    </source>
</evidence>